<keyword evidence="2" id="KW-0723">Serine/threonine-protein kinase</keyword>
<keyword evidence="1" id="KW-1133">Transmembrane helix</keyword>
<keyword evidence="2" id="KW-0808">Transferase</keyword>
<dbReference type="Proteomes" id="UP000241595">
    <property type="component" value="Unassembled WGS sequence"/>
</dbReference>
<feature type="transmembrane region" description="Helical" evidence="1">
    <location>
        <begin position="12"/>
        <end position="33"/>
    </location>
</feature>
<sequence>MRGLAIRRRAVWVGVGASLVVLAVLIGVGRVALSDRDARAPTRDAARTVASQAGSATTFNPSEQRIVGLLPPGYSAAACARATDPFPTAVASLDCSQSTDSGTPTYARFTLYDDLDALTGDFQTTASGMLVSPCPADDTFPLPGTWSYGPNANQIGGKVVCGSIADRANIAWTRDAQLLLATVNGGPNLDSLYQWWQRYGILTQH</sequence>
<accession>A0A2U3N4W5</accession>
<organism evidence="2 3">
    <name type="scientific">Mycobacterium terramassiliense</name>
    <dbReference type="NCBI Taxonomy" id="1841859"/>
    <lineage>
        <taxon>Bacteria</taxon>
        <taxon>Bacillati</taxon>
        <taxon>Actinomycetota</taxon>
        <taxon>Actinomycetes</taxon>
        <taxon>Mycobacteriales</taxon>
        <taxon>Mycobacteriaceae</taxon>
        <taxon>Mycobacterium</taxon>
    </lineage>
</organism>
<dbReference type="AlphaFoldDB" id="A0A2U3N4W5"/>
<dbReference type="RefSeq" id="WP_077096735.1">
    <property type="nucleotide sequence ID" value="NZ_LT717697.1"/>
</dbReference>
<protein>
    <submittedName>
        <fullName evidence="2">Serine/threonine protein kinase</fullName>
    </submittedName>
</protein>
<evidence type="ECO:0000313" key="3">
    <source>
        <dbReference type="Proteomes" id="UP000241595"/>
    </source>
</evidence>
<name>A0A2U3N4W5_9MYCO</name>
<keyword evidence="3" id="KW-1185">Reference proteome</keyword>
<dbReference type="OrthoDB" id="4726400at2"/>
<gene>
    <name evidence="2" type="ORF">MTAB308_36</name>
</gene>
<keyword evidence="1" id="KW-0812">Transmembrane</keyword>
<reference evidence="2 3" key="1">
    <citation type="submission" date="2017-01" db="EMBL/GenBank/DDBJ databases">
        <authorList>
            <consortium name="Urmite Genomes"/>
        </authorList>
    </citation>
    <scope>NUCLEOTIDE SEQUENCE [LARGE SCALE GENOMIC DNA]</scope>
    <source>
        <strain evidence="2 3">AB308</strain>
    </source>
</reference>
<keyword evidence="1" id="KW-0472">Membrane</keyword>
<dbReference type="EMBL" id="FTRV01000008">
    <property type="protein sequence ID" value="SPM26561.1"/>
    <property type="molecule type" value="Genomic_DNA"/>
</dbReference>
<evidence type="ECO:0000256" key="1">
    <source>
        <dbReference type="SAM" id="Phobius"/>
    </source>
</evidence>
<keyword evidence="2" id="KW-0418">Kinase</keyword>
<evidence type="ECO:0000313" key="2">
    <source>
        <dbReference type="EMBL" id="SPM26561.1"/>
    </source>
</evidence>
<dbReference type="GO" id="GO:0004674">
    <property type="term" value="F:protein serine/threonine kinase activity"/>
    <property type="evidence" value="ECO:0007669"/>
    <property type="project" value="UniProtKB-KW"/>
</dbReference>
<dbReference type="STRING" id="1841859.GCA_900157385_00030"/>
<proteinExistence type="predicted"/>